<evidence type="ECO:0000313" key="1">
    <source>
        <dbReference type="EMBL" id="KAK3917219.1"/>
    </source>
</evidence>
<reference evidence="1" key="1">
    <citation type="submission" date="2021-07" db="EMBL/GenBank/DDBJ databases">
        <authorList>
            <person name="Catto M.A."/>
            <person name="Jacobson A."/>
            <person name="Kennedy G."/>
            <person name="Labadie P."/>
            <person name="Hunt B.G."/>
            <person name="Srinivasan R."/>
        </authorList>
    </citation>
    <scope>NUCLEOTIDE SEQUENCE</scope>
    <source>
        <strain evidence="1">PL_HMW_Pooled</strain>
        <tissue evidence="1">Head</tissue>
    </source>
</reference>
<dbReference type="EMBL" id="JAHWGI010000700">
    <property type="protein sequence ID" value="KAK3917219.1"/>
    <property type="molecule type" value="Genomic_DNA"/>
</dbReference>
<reference evidence="1" key="2">
    <citation type="journal article" date="2023" name="BMC Genomics">
        <title>Pest status, molecular evolution, and epigenetic factors derived from the genome assembly of Frankliniella fusca, a thysanopteran phytovirus vector.</title>
        <authorList>
            <person name="Catto M.A."/>
            <person name="Labadie P.E."/>
            <person name="Jacobson A.L."/>
            <person name="Kennedy G.G."/>
            <person name="Srinivasan R."/>
            <person name="Hunt B.G."/>
        </authorList>
    </citation>
    <scope>NUCLEOTIDE SEQUENCE</scope>
    <source>
        <strain evidence="1">PL_HMW_Pooled</strain>
    </source>
</reference>
<protein>
    <submittedName>
        <fullName evidence="1">F-box/kelch-repeat protein</fullName>
    </submittedName>
</protein>
<comment type="caution">
    <text evidence="1">The sequence shown here is derived from an EMBL/GenBank/DDBJ whole genome shotgun (WGS) entry which is preliminary data.</text>
</comment>
<sequence length="247" mass="26687">MPSFSYFIHVIHHQKACGAEAPAGSGPDDSPGSHSCSKETVVPLPRVSLTLPLLLLLPGALPPLPLLLLLALALPPPPPLPLLCVLCCTLGPTGGVLTSSCAVVADAAVSTTDCGGLGLKPCCSRIDRVTLPSSLRAMHLYLPKTASHFQQRFIEIEVFHFTSSQKLLHENNNSKNNKMKRNFPDVPNRVTTRLGDSSTYLLLLGQLVNARETPFIVAKQIDLTILPKITKNSLNIKQVDCKRIKHV</sequence>
<dbReference type="AlphaFoldDB" id="A0AAE1H9C2"/>
<evidence type="ECO:0000313" key="2">
    <source>
        <dbReference type="Proteomes" id="UP001219518"/>
    </source>
</evidence>
<keyword evidence="2" id="KW-1185">Reference proteome</keyword>
<name>A0AAE1H9C2_9NEOP</name>
<organism evidence="1 2">
    <name type="scientific">Frankliniella fusca</name>
    <dbReference type="NCBI Taxonomy" id="407009"/>
    <lineage>
        <taxon>Eukaryota</taxon>
        <taxon>Metazoa</taxon>
        <taxon>Ecdysozoa</taxon>
        <taxon>Arthropoda</taxon>
        <taxon>Hexapoda</taxon>
        <taxon>Insecta</taxon>
        <taxon>Pterygota</taxon>
        <taxon>Neoptera</taxon>
        <taxon>Paraneoptera</taxon>
        <taxon>Thysanoptera</taxon>
        <taxon>Terebrantia</taxon>
        <taxon>Thripoidea</taxon>
        <taxon>Thripidae</taxon>
        <taxon>Frankliniella</taxon>
    </lineage>
</organism>
<dbReference type="Proteomes" id="UP001219518">
    <property type="component" value="Unassembled WGS sequence"/>
</dbReference>
<gene>
    <name evidence="1" type="ORF">KUF71_006803</name>
</gene>
<proteinExistence type="predicted"/>
<accession>A0AAE1H9C2</accession>